<organism evidence="2 3">
    <name type="scientific">Bacteroides muris</name>
    <name type="common">ex Fokt et al. 2023</name>
    <dbReference type="NCBI Taxonomy" id="2937417"/>
    <lineage>
        <taxon>Bacteria</taxon>
        <taxon>Pseudomonadati</taxon>
        <taxon>Bacteroidota</taxon>
        <taxon>Bacteroidia</taxon>
        <taxon>Bacteroidales</taxon>
        <taxon>Bacteroidaceae</taxon>
        <taxon>Bacteroides</taxon>
    </lineage>
</organism>
<evidence type="ECO:0000313" key="2">
    <source>
        <dbReference type="EMBL" id="MCR6507232.1"/>
    </source>
</evidence>
<feature type="transmembrane region" description="Helical" evidence="1">
    <location>
        <begin position="33"/>
        <end position="55"/>
    </location>
</feature>
<proteinExistence type="predicted"/>
<name>A0A9X2NZ41_9BACE</name>
<keyword evidence="1" id="KW-1133">Transmembrane helix</keyword>
<reference evidence="2" key="2">
    <citation type="submission" date="2022-04" db="EMBL/GenBank/DDBJ databases">
        <authorList>
            <person name="Fokt H."/>
            <person name="Baines J."/>
        </authorList>
    </citation>
    <scope>NUCLEOTIDE SEQUENCE</scope>
    <source>
        <strain evidence="2">KH569_7</strain>
    </source>
</reference>
<reference evidence="2" key="1">
    <citation type="journal article" date="2022" name="Arch. Microbiol.">
        <title>Bacteroides muris sp. nov. isolated from the cecum of wild-derived house mice.</title>
        <authorList>
            <person name="Fokt H."/>
            <person name="Unni R."/>
            <person name="Repnik U."/>
            <person name="Schmitz R.A."/>
            <person name="Bramkamp M."/>
            <person name="Baines J.F."/>
            <person name="Unterweger D."/>
        </authorList>
    </citation>
    <scope>NUCLEOTIDE SEQUENCE</scope>
    <source>
        <strain evidence="2">KH569_7</strain>
    </source>
</reference>
<accession>A0A9X2NZ41</accession>
<comment type="caution">
    <text evidence="2">The sequence shown here is derived from an EMBL/GenBank/DDBJ whole genome shotgun (WGS) entry which is preliminary data.</text>
</comment>
<keyword evidence="1" id="KW-0472">Membrane</keyword>
<keyword evidence="1" id="KW-0812">Transmembrane</keyword>
<evidence type="ECO:0000313" key="3">
    <source>
        <dbReference type="Proteomes" id="UP001143810"/>
    </source>
</evidence>
<sequence length="151" mass="17432">MTSVLFLLYTIPITWGVAILLWVRYFQRHKLHWLSWVSLLLVPFPALFYFLCAYVDKIDKYKARDTDIGKLTFKLRIGICACCWIGELVICFTLKYMGFPDYLEIAVGGMNVFQSLLILVCWDMIEDKNFTALGDIDALAALKEQMEAGKK</sequence>
<feature type="transmembrane region" description="Helical" evidence="1">
    <location>
        <begin position="102"/>
        <end position="122"/>
    </location>
</feature>
<dbReference type="EMBL" id="JAMZEE010000005">
    <property type="protein sequence ID" value="MCR6507232.1"/>
    <property type="molecule type" value="Genomic_DNA"/>
</dbReference>
<feature type="transmembrane region" description="Helical" evidence="1">
    <location>
        <begin position="75"/>
        <end position="96"/>
    </location>
</feature>
<dbReference type="AlphaFoldDB" id="A0A9X2NZ41"/>
<protein>
    <submittedName>
        <fullName evidence="2">Uncharacterized protein</fullName>
    </submittedName>
</protein>
<dbReference type="RefSeq" id="WP_257939889.1">
    <property type="nucleotide sequence ID" value="NZ_JAMZEE010000005.1"/>
</dbReference>
<evidence type="ECO:0000256" key="1">
    <source>
        <dbReference type="SAM" id="Phobius"/>
    </source>
</evidence>
<dbReference type="Proteomes" id="UP001143810">
    <property type="component" value="Unassembled WGS sequence"/>
</dbReference>
<gene>
    <name evidence="2" type="ORF">M1B78_03340</name>
</gene>
<feature type="transmembrane region" description="Helical" evidence="1">
    <location>
        <begin position="7"/>
        <end position="27"/>
    </location>
</feature>